<dbReference type="PRINTS" id="PR00344">
    <property type="entry name" value="BCTRLSENSOR"/>
</dbReference>
<dbReference type="SMART" id="SM00304">
    <property type="entry name" value="HAMP"/>
    <property type="match status" value="1"/>
</dbReference>
<dbReference type="PATRIC" id="fig|84531.7.peg.361"/>
<dbReference type="SMART" id="SM00388">
    <property type="entry name" value="HisKA"/>
    <property type="match status" value="1"/>
</dbReference>
<dbReference type="InterPro" id="IPR050980">
    <property type="entry name" value="2C_sensor_his_kinase"/>
</dbReference>
<evidence type="ECO:0000256" key="9">
    <source>
        <dbReference type="ARBA" id="ARBA00022741"/>
    </source>
</evidence>
<dbReference type="EMBL" id="CP011129">
    <property type="protein sequence ID" value="ALN83182.1"/>
    <property type="molecule type" value="Genomic_DNA"/>
</dbReference>
<evidence type="ECO:0000256" key="10">
    <source>
        <dbReference type="ARBA" id="ARBA00022777"/>
    </source>
</evidence>
<dbReference type="EC" id="2.7.13.3" evidence="3"/>
<dbReference type="InterPro" id="IPR036890">
    <property type="entry name" value="HATPase_C_sf"/>
</dbReference>
<dbReference type="InterPro" id="IPR004358">
    <property type="entry name" value="Sig_transdc_His_kin-like_C"/>
</dbReference>
<feature type="transmembrane region" description="Helical" evidence="15">
    <location>
        <begin position="157"/>
        <end position="177"/>
    </location>
</feature>
<dbReference type="InterPro" id="IPR003594">
    <property type="entry name" value="HATPase_dom"/>
</dbReference>
<dbReference type="PROSITE" id="PS50885">
    <property type="entry name" value="HAMP"/>
    <property type="match status" value="1"/>
</dbReference>
<evidence type="ECO:0000256" key="6">
    <source>
        <dbReference type="ARBA" id="ARBA00022553"/>
    </source>
</evidence>
<evidence type="ECO:0000313" key="18">
    <source>
        <dbReference type="EMBL" id="ALN83182.1"/>
    </source>
</evidence>
<keyword evidence="5" id="KW-0997">Cell inner membrane</keyword>
<sequence>MNAASRWRLFPRTIAARLTLILFAGLLLAHALSFALLFYERYVSARSMMLGNMEQDVAISVALLDRMSPAERNQWAPRLERRTYRYLLQPAQIGKPIASERARQVAALIDRSLQHRYRLVTTAVSQSPERFQVQLKLADGQPLTLEVTPSVMPIARWLPWVLAAQLALLLLCAWLAVRLATRPLVRLADAAERLDPAHPSAPLSESGPVEVAKAATAFNALQARISHYLAERLQILAAISHDLQTPITRMKLRVEGMDAVPERARLGEDLSQLEQLVREGIAYARSTHGATTPPVQLNLQALLDSVVCDYQDAGKPVRLSGHSDLSLTTRPQALRRVLENLIDNALKYGGSADVGVRAIAPDRFAIDVDDAGPGIPEEHMRAVLQPFHRLESSRNRDTGGTGLGLAIAEQLAAHLGGELQLANRSEGGLRASLVLPLIA</sequence>
<evidence type="ECO:0000256" key="5">
    <source>
        <dbReference type="ARBA" id="ARBA00022519"/>
    </source>
</evidence>
<keyword evidence="12 15" id="KW-1133">Transmembrane helix</keyword>
<dbReference type="PANTHER" id="PTHR44936">
    <property type="entry name" value="SENSOR PROTEIN CREC"/>
    <property type="match status" value="1"/>
</dbReference>
<dbReference type="RefSeq" id="WP_057919720.1">
    <property type="nucleotide sequence ID" value="NZ_CP011129.1"/>
</dbReference>
<dbReference type="STRING" id="84531.LA76x_5080"/>
<proteinExistence type="predicted"/>
<evidence type="ECO:0000256" key="14">
    <source>
        <dbReference type="ARBA" id="ARBA00023136"/>
    </source>
</evidence>
<comment type="catalytic activity">
    <reaction evidence="1">
        <text>ATP + protein L-histidine = ADP + protein N-phospho-L-histidine.</text>
        <dbReference type="EC" id="2.7.13.3"/>
    </reaction>
</comment>
<dbReference type="OrthoDB" id="9804645at2"/>
<dbReference type="eggNOG" id="COG0642">
    <property type="taxonomic scope" value="Bacteria"/>
</dbReference>
<keyword evidence="11" id="KW-0067">ATP-binding</keyword>
<evidence type="ECO:0000259" key="17">
    <source>
        <dbReference type="PROSITE" id="PS50885"/>
    </source>
</evidence>
<evidence type="ECO:0000313" key="19">
    <source>
        <dbReference type="Proteomes" id="UP000060787"/>
    </source>
</evidence>
<keyword evidence="6" id="KW-0597">Phosphoprotein</keyword>
<accession>A0A0S2DRL2</accession>
<dbReference type="InterPro" id="IPR003661">
    <property type="entry name" value="HisK_dim/P_dom"/>
</dbReference>
<dbReference type="Gene3D" id="3.30.565.10">
    <property type="entry name" value="Histidine kinase-like ATPase, C-terminal domain"/>
    <property type="match status" value="1"/>
</dbReference>
<keyword evidence="19" id="KW-1185">Reference proteome</keyword>
<dbReference type="InterPro" id="IPR005467">
    <property type="entry name" value="His_kinase_dom"/>
</dbReference>
<evidence type="ECO:0000256" key="2">
    <source>
        <dbReference type="ARBA" id="ARBA00004429"/>
    </source>
</evidence>
<evidence type="ECO:0000256" key="3">
    <source>
        <dbReference type="ARBA" id="ARBA00012438"/>
    </source>
</evidence>
<comment type="subcellular location">
    <subcellularLocation>
        <location evidence="2">Cell inner membrane</location>
        <topology evidence="2">Multi-pass membrane protein</topology>
    </subcellularLocation>
</comment>
<keyword evidence="9" id="KW-0547">Nucleotide-binding</keyword>
<evidence type="ECO:0000256" key="1">
    <source>
        <dbReference type="ARBA" id="ARBA00000085"/>
    </source>
</evidence>
<dbReference type="InterPro" id="IPR003660">
    <property type="entry name" value="HAMP_dom"/>
</dbReference>
<dbReference type="Proteomes" id="UP000060787">
    <property type="component" value="Chromosome"/>
</dbReference>
<dbReference type="SUPFAM" id="SSF55874">
    <property type="entry name" value="ATPase domain of HSP90 chaperone/DNA topoisomerase II/histidine kinase"/>
    <property type="match status" value="1"/>
</dbReference>
<keyword evidence="7" id="KW-0808">Transferase</keyword>
<dbReference type="KEGG" id="lab:LA76x_5080"/>
<dbReference type="KEGG" id="laq:GLA29479_364"/>
<dbReference type="SMART" id="SM00387">
    <property type="entry name" value="HATPase_c"/>
    <property type="match status" value="1"/>
</dbReference>
<dbReference type="GO" id="GO:0005524">
    <property type="term" value="F:ATP binding"/>
    <property type="evidence" value="ECO:0007669"/>
    <property type="project" value="UniProtKB-KW"/>
</dbReference>
<evidence type="ECO:0000256" key="8">
    <source>
        <dbReference type="ARBA" id="ARBA00022692"/>
    </source>
</evidence>
<feature type="transmembrane region" description="Helical" evidence="15">
    <location>
        <begin position="20"/>
        <end position="39"/>
    </location>
</feature>
<reference evidence="18 19" key="1">
    <citation type="journal article" date="2015" name="BMC Genomics">
        <title>Comparative genomics and metabolic profiling of the genus Lysobacter.</title>
        <authorList>
            <person name="de Bruijn I."/>
            <person name="Cheng X."/>
            <person name="de Jager V."/>
            <person name="Exposito R.G."/>
            <person name="Watrous J."/>
            <person name="Patel N."/>
            <person name="Postma J."/>
            <person name="Dorrestein P.C."/>
            <person name="Kobayashi D."/>
            <person name="Raaijmakers J.M."/>
        </authorList>
    </citation>
    <scope>NUCLEOTIDE SEQUENCE [LARGE SCALE GENOMIC DNA]</scope>
    <source>
        <strain evidence="18 19">76</strain>
    </source>
</reference>
<evidence type="ECO:0000256" key="15">
    <source>
        <dbReference type="SAM" id="Phobius"/>
    </source>
</evidence>
<dbReference type="PROSITE" id="PS50109">
    <property type="entry name" value="HIS_KIN"/>
    <property type="match status" value="1"/>
</dbReference>
<dbReference type="Gene3D" id="1.10.287.130">
    <property type="match status" value="1"/>
</dbReference>
<keyword evidence="10" id="KW-0418">Kinase</keyword>
<evidence type="ECO:0000256" key="12">
    <source>
        <dbReference type="ARBA" id="ARBA00022989"/>
    </source>
</evidence>
<organism evidence="18 19">
    <name type="scientific">Lysobacter antibioticus</name>
    <dbReference type="NCBI Taxonomy" id="84531"/>
    <lineage>
        <taxon>Bacteria</taxon>
        <taxon>Pseudomonadati</taxon>
        <taxon>Pseudomonadota</taxon>
        <taxon>Gammaproteobacteria</taxon>
        <taxon>Lysobacterales</taxon>
        <taxon>Lysobacteraceae</taxon>
        <taxon>Lysobacter</taxon>
    </lineage>
</organism>
<evidence type="ECO:0000259" key="16">
    <source>
        <dbReference type="PROSITE" id="PS50109"/>
    </source>
</evidence>
<gene>
    <name evidence="18" type="ORF">LA76x_5080</name>
</gene>
<keyword evidence="14 15" id="KW-0472">Membrane</keyword>
<name>A0A0S2DRL2_LYSAN</name>
<dbReference type="InterPro" id="IPR036097">
    <property type="entry name" value="HisK_dim/P_sf"/>
</dbReference>
<protein>
    <recommendedName>
        <fullName evidence="3">histidine kinase</fullName>
        <ecNumber evidence="3">2.7.13.3</ecNumber>
    </recommendedName>
</protein>
<evidence type="ECO:0000256" key="13">
    <source>
        <dbReference type="ARBA" id="ARBA00023012"/>
    </source>
</evidence>
<dbReference type="SUPFAM" id="SSF47384">
    <property type="entry name" value="Homodimeric domain of signal transducing histidine kinase"/>
    <property type="match status" value="1"/>
</dbReference>
<evidence type="ECO:0000256" key="7">
    <source>
        <dbReference type="ARBA" id="ARBA00022679"/>
    </source>
</evidence>
<keyword evidence="8 15" id="KW-0812">Transmembrane</keyword>
<keyword evidence="13" id="KW-0902">Two-component regulatory system</keyword>
<dbReference type="GO" id="GO:0000155">
    <property type="term" value="F:phosphorelay sensor kinase activity"/>
    <property type="evidence" value="ECO:0007669"/>
    <property type="project" value="InterPro"/>
</dbReference>
<keyword evidence="4" id="KW-1003">Cell membrane</keyword>
<dbReference type="GO" id="GO:0005886">
    <property type="term" value="C:plasma membrane"/>
    <property type="evidence" value="ECO:0007669"/>
    <property type="project" value="UniProtKB-SubCell"/>
</dbReference>
<dbReference type="Pfam" id="PF02518">
    <property type="entry name" value="HATPase_c"/>
    <property type="match status" value="1"/>
</dbReference>
<evidence type="ECO:0000256" key="4">
    <source>
        <dbReference type="ARBA" id="ARBA00022475"/>
    </source>
</evidence>
<evidence type="ECO:0000256" key="11">
    <source>
        <dbReference type="ARBA" id="ARBA00022840"/>
    </source>
</evidence>
<feature type="domain" description="HAMP" evidence="17">
    <location>
        <begin position="178"/>
        <end position="230"/>
    </location>
</feature>
<dbReference type="Pfam" id="PF00672">
    <property type="entry name" value="HAMP"/>
    <property type="match status" value="1"/>
</dbReference>
<dbReference type="AlphaFoldDB" id="A0A0S2DRL2"/>
<feature type="domain" description="Histidine kinase" evidence="16">
    <location>
        <begin position="238"/>
        <end position="439"/>
    </location>
</feature>
<dbReference type="PANTHER" id="PTHR44936:SF5">
    <property type="entry name" value="SENSOR HISTIDINE KINASE ENVZ"/>
    <property type="match status" value="1"/>
</dbReference>